<dbReference type="InterPro" id="IPR029063">
    <property type="entry name" value="SAM-dependent_MTases_sf"/>
</dbReference>
<protein>
    <submittedName>
        <fullName evidence="2">SAM-dependent methyltransferase</fullName>
    </submittedName>
</protein>
<dbReference type="InterPro" id="IPR050508">
    <property type="entry name" value="Methyltransf_Superfamily"/>
</dbReference>
<dbReference type="InterPro" id="IPR013216">
    <property type="entry name" value="Methyltransf_11"/>
</dbReference>
<dbReference type="RefSeq" id="WP_192750859.1">
    <property type="nucleotide sequence ID" value="NZ_BAABJL010000109.1"/>
</dbReference>
<dbReference type="CDD" id="cd02440">
    <property type="entry name" value="AdoMet_MTases"/>
    <property type="match status" value="1"/>
</dbReference>
<dbReference type="AlphaFoldDB" id="A0A927N0P1"/>
<dbReference type="Proteomes" id="UP000638648">
    <property type="component" value="Unassembled WGS sequence"/>
</dbReference>
<dbReference type="GO" id="GO:0032259">
    <property type="term" value="P:methylation"/>
    <property type="evidence" value="ECO:0007669"/>
    <property type="project" value="UniProtKB-KW"/>
</dbReference>
<comment type="caution">
    <text evidence="2">The sequence shown here is derived from an EMBL/GenBank/DDBJ whole genome shotgun (WGS) entry which is preliminary data.</text>
</comment>
<dbReference type="Gene3D" id="3.40.50.150">
    <property type="entry name" value="Vaccinia Virus protein VP39"/>
    <property type="match status" value="1"/>
</dbReference>
<feature type="domain" description="Methyltransferase type 11" evidence="1">
    <location>
        <begin position="50"/>
        <end position="143"/>
    </location>
</feature>
<name>A0A927N0P1_9ACTN</name>
<dbReference type="PANTHER" id="PTHR42912">
    <property type="entry name" value="METHYLTRANSFERASE"/>
    <property type="match status" value="1"/>
</dbReference>
<dbReference type="Pfam" id="PF08241">
    <property type="entry name" value="Methyltransf_11"/>
    <property type="match status" value="1"/>
</dbReference>
<proteinExistence type="predicted"/>
<accession>A0A927N0P1</accession>
<reference evidence="2" key="1">
    <citation type="submission" date="2020-10" db="EMBL/GenBank/DDBJ databases">
        <title>Sequencing the genomes of 1000 actinobacteria strains.</title>
        <authorList>
            <person name="Klenk H.-P."/>
        </authorList>
    </citation>
    <scope>NUCLEOTIDE SEQUENCE</scope>
    <source>
        <strain evidence="2">DSM 45354</strain>
    </source>
</reference>
<dbReference type="GO" id="GO:0008757">
    <property type="term" value="F:S-adenosylmethionine-dependent methyltransferase activity"/>
    <property type="evidence" value="ECO:0007669"/>
    <property type="project" value="InterPro"/>
</dbReference>
<evidence type="ECO:0000313" key="3">
    <source>
        <dbReference type="Proteomes" id="UP000638648"/>
    </source>
</evidence>
<keyword evidence="3" id="KW-1185">Reference proteome</keyword>
<dbReference type="EMBL" id="JADBEM010000001">
    <property type="protein sequence ID" value="MBE1606792.1"/>
    <property type="molecule type" value="Genomic_DNA"/>
</dbReference>
<sequence length="232" mass="26289">MPRIVKGARPSPNIWNSPAVYELENRAVDPDGAIEAAIRRHRSWAGANVLDVGCGTGYHLPRFAAEAARVVGVEPHRSLVDQARRRCARLPLVEVRQGTAQDLPVPDASVDVVHARWAYFFGPGCEPGLAELSRVVRRGGAAFVIDNDATRSTFGGWFRAAFPAYDPAEVERFWAIHGWQREAVDMRWSFERRQDFEAVVRIEFRPEVAERVLAEHRGLEVDYAVNLWWREF</sequence>
<evidence type="ECO:0000313" key="2">
    <source>
        <dbReference type="EMBL" id="MBE1606792.1"/>
    </source>
</evidence>
<keyword evidence="2" id="KW-0489">Methyltransferase</keyword>
<dbReference type="SUPFAM" id="SSF53335">
    <property type="entry name" value="S-adenosyl-L-methionine-dependent methyltransferases"/>
    <property type="match status" value="1"/>
</dbReference>
<gene>
    <name evidence="2" type="ORF">HEB94_003640</name>
</gene>
<keyword evidence="2" id="KW-0808">Transferase</keyword>
<organism evidence="2 3">
    <name type="scientific">Actinopolymorpha pittospori</name>
    <dbReference type="NCBI Taxonomy" id="648752"/>
    <lineage>
        <taxon>Bacteria</taxon>
        <taxon>Bacillati</taxon>
        <taxon>Actinomycetota</taxon>
        <taxon>Actinomycetes</taxon>
        <taxon>Propionibacteriales</taxon>
        <taxon>Actinopolymorphaceae</taxon>
        <taxon>Actinopolymorpha</taxon>
    </lineage>
</organism>
<evidence type="ECO:0000259" key="1">
    <source>
        <dbReference type="Pfam" id="PF08241"/>
    </source>
</evidence>